<evidence type="ECO:0000256" key="4">
    <source>
        <dbReference type="ARBA" id="ARBA00007739"/>
    </source>
</evidence>
<evidence type="ECO:0000256" key="20">
    <source>
        <dbReference type="ARBA" id="ARBA00023251"/>
    </source>
</evidence>
<keyword evidence="13 28" id="KW-0812">Transmembrane</keyword>
<dbReference type="GO" id="GO:0008658">
    <property type="term" value="F:penicillin binding"/>
    <property type="evidence" value="ECO:0007669"/>
    <property type="project" value="InterPro"/>
</dbReference>
<evidence type="ECO:0000256" key="9">
    <source>
        <dbReference type="ARBA" id="ARBA00022645"/>
    </source>
</evidence>
<feature type="domain" description="Glycosyl transferase family 51" evidence="30">
    <location>
        <begin position="87"/>
        <end position="261"/>
    </location>
</feature>
<evidence type="ECO:0000256" key="10">
    <source>
        <dbReference type="ARBA" id="ARBA00022670"/>
    </source>
</evidence>
<dbReference type="Gene3D" id="1.10.3810.10">
    <property type="entry name" value="Biosynthetic peptidoglycan transglycosylase-like"/>
    <property type="match status" value="1"/>
</dbReference>
<evidence type="ECO:0000256" key="27">
    <source>
        <dbReference type="SAM" id="MobiDB-lite"/>
    </source>
</evidence>
<evidence type="ECO:0000256" key="12">
    <source>
        <dbReference type="ARBA" id="ARBA00022679"/>
    </source>
</evidence>
<evidence type="ECO:0000256" key="2">
    <source>
        <dbReference type="ARBA" id="ARBA00004752"/>
    </source>
</evidence>
<dbReference type="Pfam" id="PF17092">
    <property type="entry name" value="PCB_OB"/>
    <property type="match status" value="1"/>
</dbReference>
<protein>
    <recommendedName>
        <fullName evidence="6">Penicillin-binding protein 1A</fullName>
        <ecNumber evidence="24">2.4.99.28</ecNumber>
        <ecNumber evidence="5">3.4.16.4</ecNumber>
    </recommendedName>
</protein>
<evidence type="ECO:0000259" key="30">
    <source>
        <dbReference type="Pfam" id="PF00912"/>
    </source>
</evidence>
<comment type="pathway">
    <text evidence="2">Cell wall biogenesis; peptidoglycan biosynthesis.</text>
</comment>
<dbReference type="UniPathway" id="UPA00219"/>
<dbReference type="EC" id="2.4.99.28" evidence="24"/>
<organism evidence="32 33">
    <name type="scientific">Burkholderia gladioli</name>
    <name type="common">Pseudomonas marginata</name>
    <name type="synonym">Phytomonas marginata</name>
    <dbReference type="NCBI Taxonomy" id="28095"/>
    <lineage>
        <taxon>Bacteria</taxon>
        <taxon>Pseudomonadati</taxon>
        <taxon>Pseudomonadota</taxon>
        <taxon>Betaproteobacteria</taxon>
        <taxon>Burkholderiales</taxon>
        <taxon>Burkholderiaceae</taxon>
        <taxon>Burkholderia</taxon>
    </lineage>
</organism>
<feature type="transmembrane region" description="Helical" evidence="28">
    <location>
        <begin position="37"/>
        <end position="62"/>
    </location>
</feature>
<dbReference type="Gene3D" id="3.40.710.10">
    <property type="entry name" value="DD-peptidase/beta-lactamase superfamily"/>
    <property type="match status" value="2"/>
</dbReference>
<dbReference type="InterPro" id="IPR050396">
    <property type="entry name" value="Glycosyltr_51/Transpeptidase"/>
</dbReference>
<evidence type="ECO:0000256" key="16">
    <source>
        <dbReference type="ARBA" id="ARBA00022968"/>
    </source>
</evidence>
<dbReference type="Pfam" id="PF00912">
    <property type="entry name" value="Transgly"/>
    <property type="match status" value="1"/>
</dbReference>
<comment type="catalytic activity">
    <reaction evidence="23">
        <text>Preferential cleavage: (Ac)2-L-Lys-D-Ala-|-D-Ala. Also transpeptidation of peptidyl-alanyl moieties that are N-acyl substituents of D-alanine.</text>
        <dbReference type="EC" id="3.4.16.4"/>
    </reaction>
</comment>
<evidence type="ECO:0000256" key="23">
    <source>
        <dbReference type="ARBA" id="ARBA00034000"/>
    </source>
</evidence>
<evidence type="ECO:0000256" key="19">
    <source>
        <dbReference type="ARBA" id="ARBA00023136"/>
    </source>
</evidence>
<dbReference type="GO" id="GO:0071555">
    <property type="term" value="P:cell wall organization"/>
    <property type="evidence" value="ECO:0007669"/>
    <property type="project" value="UniProtKB-KW"/>
</dbReference>
<dbReference type="EMBL" id="PDDY01000001">
    <property type="protein sequence ID" value="PEH41982.1"/>
    <property type="molecule type" value="Genomic_DNA"/>
</dbReference>
<keyword evidence="21" id="KW-0511">Multifunctional enzyme</keyword>
<keyword evidence="11" id="KW-0328">Glycosyltransferase</keyword>
<feature type="domain" description="Penicillin-binding protein OB-like" evidence="31">
    <location>
        <begin position="348"/>
        <end position="455"/>
    </location>
</feature>
<dbReference type="SUPFAM" id="SSF53955">
    <property type="entry name" value="Lysozyme-like"/>
    <property type="match status" value="1"/>
</dbReference>
<evidence type="ECO:0000256" key="24">
    <source>
        <dbReference type="ARBA" id="ARBA00044770"/>
    </source>
</evidence>
<reference evidence="33" key="1">
    <citation type="submission" date="2017-09" db="EMBL/GenBank/DDBJ databases">
        <title>FDA dAtabase for Regulatory Grade micrObial Sequences (FDA-ARGOS): Supporting development and validation of Infectious Disease Dx tests.</title>
        <authorList>
            <person name="Minogue T."/>
            <person name="Wolcott M."/>
            <person name="Wasieloski L."/>
            <person name="Aguilar W."/>
            <person name="Moore D."/>
            <person name="Tallon L."/>
            <person name="Sadzewicz L."/>
            <person name="Ott S."/>
            <person name="Zhao X."/>
            <person name="Nagaraj S."/>
            <person name="Vavikolanu K."/>
            <person name="Aluvathingal J."/>
            <person name="Nadendla S."/>
            <person name="Sichtig H."/>
        </authorList>
    </citation>
    <scope>NUCLEOTIDE SEQUENCE [LARGE SCALE GENOMIC DNA]</scope>
    <source>
        <strain evidence="33">FDAARGOS_390</strain>
    </source>
</reference>
<evidence type="ECO:0000256" key="1">
    <source>
        <dbReference type="ARBA" id="ARBA00004249"/>
    </source>
</evidence>
<comment type="catalytic activity">
    <reaction evidence="25">
        <text>[GlcNAc-(1-&gt;4)-Mur2Ac(oyl-L-Ala-gamma-D-Glu-L-Lys-D-Ala-D-Ala)](n)-di-trans,octa-cis-undecaprenyl diphosphate + beta-D-GlcNAc-(1-&gt;4)-Mur2Ac(oyl-L-Ala-gamma-D-Glu-L-Lys-D-Ala-D-Ala)-di-trans,octa-cis-undecaprenyl diphosphate = [GlcNAc-(1-&gt;4)-Mur2Ac(oyl-L-Ala-gamma-D-Glu-L-Lys-D-Ala-D-Ala)](n+1)-di-trans,octa-cis-undecaprenyl diphosphate + di-trans,octa-cis-undecaprenyl diphosphate + H(+)</text>
        <dbReference type="Rhea" id="RHEA:23708"/>
        <dbReference type="Rhea" id="RHEA-COMP:9602"/>
        <dbReference type="Rhea" id="RHEA-COMP:9603"/>
        <dbReference type="ChEBI" id="CHEBI:15378"/>
        <dbReference type="ChEBI" id="CHEBI:58405"/>
        <dbReference type="ChEBI" id="CHEBI:60033"/>
        <dbReference type="ChEBI" id="CHEBI:78435"/>
        <dbReference type="EC" id="2.4.99.28"/>
    </reaction>
</comment>
<dbReference type="InterPro" id="IPR001460">
    <property type="entry name" value="PCN-bd_Tpept"/>
</dbReference>
<evidence type="ECO:0000256" key="22">
    <source>
        <dbReference type="ARBA" id="ARBA00023316"/>
    </source>
</evidence>
<dbReference type="FunFam" id="1.10.3810.10:FF:000003">
    <property type="entry name" value="Penicillin-binding protein 1a"/>
    <property type="match status" value="1"/>
</dbReference>
<feature type="region of interest" description="Disordered" evidence="27">
    <location>
        <begin position="1"/>
        <end position="29"/>
    </location>
</feature>
<evidence type="ECO:0000313" key="33">
    <source>
        <dbReference type="Proteomes" id="UP000220629"/>
    </source>
</evidence>
<keyword evidence="9" id="KW-0121">Carboxypeptidase</keyword>
<dbReference type="Proteomes" id="UP000220629">
    <property type="component" value="Unassembled WGS sequence"/>
</dbReference>
<dbReference type="GO" id="GO:0006508">
    <property type="term" value="P:proteolysis"/>
    <property type="evidence" value="ECO:0007669"/>
    <property type="project" value="UniProtKB-KW"/>
</dbReference>
<name>A0A2A7SEM8_BURGA</name>
<evidence type="ECO:0000256" key="21">
    <source>
        <dbReference type="ARBA" id="ARBA00023268"/>
    </source>
</evidence>
<evidence type="ECO:0000256" key="3">
    <source>
        <dbReference type="ARBA" id="ARBA00007090"/>
    </source>
</evidence>
<dbReference type="InterPro" id="IPR001264">
    <property type="entry name" value="Glyco_trans_51"/>
</dbReference>
<evidence type="ECO:0000256" key="28">
    <source>
        <dbReference type="SAM" id="Phobius"/>
    </source>
</evidence>
<dbReference type="InterPro" id="IPR031376">
    <property type="entry name" value="PCB_OB"/>
</dbReference>
<keyword evidence="15" id="KW-0133">Cell shape</keyword>
<evidence type="ECO:0000256" key="14">
    <source>
        <dbReference type="ARBA" id="ARBA00022801"/>
    </source>
</evidence>
<dbReference type="Pfam" id="PF00905">
    <property type="entry name" value="Transpeptidase"/>
    <property type="match status" value="1"/>
</dbReference>
<evidence type="ECO:0000256" key="6">
    <source>
        <dbReference type="ARBA" id="ARBA00018638"/>
    </source>
</evidence>
<keyword evidence="20" id="KW-0046">Antibiotic resistance</keyword>
<dbReference type="GO" id="GO:0009252">
    <property type="term" value="P:peptidoglycan biosynthetic process"/>
    <property type="evidence" value="ECO:0007669"/>
    <property type="project" value="UniProtKB-UniPathway"/>
</dbReference>
<keyword evidence="18 28" id="KW-1133">Transmembrane helix</keyword>
<dbReference type="AlphaFoldDB" id="A0A2A7SEM8"/>
<evidence type="ECO:0000256" key="13">
    <source>
        <dbReference type="ARBA" id="ARBA00022692"/>
    </source>
</evidence>
<dbReference type="SUPFAM" id="SSF56601">
    <property type="entry name" value="beta-lactamase/transpeptidase-like"/>
    <property type="match status" value="1"/>
</dbReference>
<accession>A0A2A7SEM8</accession>
<keyword evidence="10" id="KW-0645">Protease</keyword>
<dbReference type="InterPro" id="IPR012338">
    <property type="entry name" value="Beta-lactam/transpept-like"/>
</dbReference>
<evidence type="ECO:0000259" key="31">
    <source>
        <dbReference type="Pfam" id="PF17092"/>
    </source>
</evidence>
<dbReference type="InterPro" id="IPR036950">
    <property type="entry name" value="PBP_transglycosylase"/>
</dbReference>
<dbReference type="InterPro" id="IPR023346">
    <property type="entry name" value="Lysozyme-like_dom_sf"/>
</dbReference>
<keyword evidence="7" id="KW-1003">Cell membrane</keyword>
<evidence type="ECO:0000256" key="15">
    <source>
        <dbReference type="ARBA" id="ARBA00022960"/>
    </source>
</evidence>
<dbReference type="GO" id="GO:0008360">
    <property type="term" value="P:regulation of cell shape"/>
    <property type="evidence" value="ECO:0007669"/>
    <property type="project" value="UniProtKB-KW"/>
</dbReference>
<dbReference type="PANTHER" id="PTHR32282:SF27">
    <property type="entry name" value="PENICILLIN-BINDING PROTEIN 1A"/>
    <property type="match status" value="1"/>
</dbReference>
<comment type="pathway">
    <text evidence="26">Glycan biosynthesis.</text>
</comment>
<comment type="subcellular location">
    <subcellularLocation>
        <location evidence="1">Cell inner membrane</location>
        <topology evidence="1">Single-pass type II membrane protein</topology>
    </subcellularLocation>
</comment>
<dbReference type="EC" id="3.4.16.4" evidence="5"/>
<dbReference type="GO" id="GO:0005886">
    <property type="term" value="C:plasma membrane"/>
    <property type="evidence" value="ECO:0007669"/>
    <property type="project" value="UniProtKB-SubCell"/>
</dbReference>
<dbReference type="GO" id="GO:0008955">
    <property type="term" value="F:peptidoglycan glycosyltransferase activity"/>
    <property type="evidence" value="ECO:0007669"/>
    <property type="project" value="UniProtKB-EC"/>
</dbReference>
<sequence>MFLRKPDPSTAPSSEPPGQPGGDRAPRRRGGWRRLRTALVGLVCAGVVAGASTLAYLAWVVYPSLPPVSALGDYQPAEPLRIFSSDGELLAEYGIERRIPLEAGAIPLRARQALLAAEDASFYAHPGVDAGGLLRAVFVDALRGGKAQGGSTITMQLARNFFLSRHKTFARKLYEVLLAIKLERSLPKDRILQLYMNQIYLGERSYGFGAAARTYYGRDLGELTIAQTAMLAGLPKAPSAYNPISDPERAQARQRYVLARMREVGYLSPAEYRAALDEPPYQRPEPRRDSVPAGSVSELVRQMMVERYGEAAYESGFRVTTTVALGEQRAAFEAVRHGAEAYQQRHGYAGPEASVAAPVLVDGQLSEAAAQALKQRPEVGGMASAVVIGTGAGRLDLMRADGERVALSGRALAVLSSGAGRRVVLPSSLKPGAIVRIARDGDGDGRWVLRQLPAVQAALVAISPDDGAIRALVGGNGYTPSQLNHVTQAWRQPGSSFKPFIYSAALAKGFAPASVIDDLPLEIPASYPGGPVWRPRESGALLGPIALREGLARSKNLVAVRVLRAIEPAYAKDYIVRAFGLRSDLIVPNLPMALGAGALTPLQMATGYASFANGGFRVQPYLIAKIQDGAGQVLFEAAPARAGAGAPRVISAANSYLMTDMLRRAAMHGTGAATNALKRGDLAGKTGTTNNYRDGWFAGYQRQLATVVWMGFDTPASMGPREYGARNALPVWIEFMGHALAGVPESIEAPPEDIALIDGEPYDKAFLPGQGFVAALDAQGAIPLMAQRAGGEAGAIAAVAASGPVAAHADARAASTPGVVSSDEKARILRYFAAPSEAGGGEEM</sequence>
<gene>
    <name evidence="32" type="ORF">CRM94_07385</name>
</gene>
<evidence type="ECO:0000256" key="17">
    <source>
        <dbReference type="ARBA" id="ARBA00022984"/>
    </source>
</evidence>
<comment type="similarity">
    <text evidence="3">In the C-terminal section; belongs to the transpeptidase family.</text>
</comment>
<dbReference type="RefSeq" id="WP_098151827.1">
    <property type="nucleotide sequence ID" value="NZ_CADEWZ010000002.1"/>
</dbReference>
<evidence type="ECO:0000313" key="32">
    <source>
        <dbReference type="EMBL" id="PEH41982.1"/>
    </source>
</evidence>
<keyword evidence="17" id="KW-0573">Peptidoglycan synthesis</keyword>
<keyword evidence="22" id="KW-0961">Cell wall biogenesis/degradation</keyword>
<comment type="caution">
    <text evidence="32">The sequence shown here is derived from an EMBL/GenBank/DDBJ whole genome shotgun (WGS) entry which is preliminary data.</text>
</comment>
<dbReference type="GO" id="GO:0009002">
    <property type="term" value="F:serine-type D-Ala-D-Ala carboxypeptidase activity"/>
    <property type="evidence" value="ECO:0007669"/>
    <property type="project" value="UniProtKB-EC"/>
</dbReference>
<dbReference type="GO" id="GO:0030288">
    <property type="term" value="C:outer membrane-bounded periplasmic space"/>
    <property type="evidence" value="ECO:0007669"/>
    <property type="project" value="TreeGrafter"/>
</dbReference>
<dbReference type="NCBIfam" id="TIGR02074">
    <property type="entry name" value="PBP_1a_fam"/>
    <property type="match status" value="1"/>
</dbReference>
<dbReference type="GO" id="GO:0046677">
    <property type="term" value="P:response to antibiotic"/>
    <property type="evidence" value="ECO:0007669"/>
    <property type="project" value="UniProtKB-KW"/>
</dbReference>
<dbReference type="PANTHER" id="PTHR32282">
    <property type="entry name" value="BINDING PROTEIN TRANSPEPTIDASE, PUTATIVE-RELATED"/>
    <property type="match status" value="1"/>
</dbReference>
<evidence type="ECO:0000256" key="26">
    <source>
        <dbReference type="ARBA" id="ARBA00060592"/>
    </source>
</evidence>
<comment type="similarity">
    <text evidence="4">In the N-terminal section; belongs to the glycosyltransferase 51 family.</text>
</comment>
<keyword evidence="16" id="KW-0735">Signal-anchor</keyword>
<proteinExistence type="inferred from homology"/>
<evidence type="ECO:0000256" key="11">
    <source>
        <dbReference type="ARBA" id="ARBA00022676"/>
    </source>
</evidence>
<keyword evidence="12" id="KW-0808">Transferase</keyword>
<evidence type="ECO:0000256" key="25">
    <source>
        <dbReference type="ARBA" id="ARBA00049902"/>
    </source>
</evidence>
<keyword evidence="8" id="KW-0997">Cell inner membrane</keyword>
<evidence type="ECO:0000259" key="29">
    <source>
        <dbReference type="Pfam" id="PF00905"/>
    </source>
</evidence>
<evidence type="ECO:0000256" key="7">
    <source>
        <dbReference type="ARBA" id="ARBA00022475"/>
    </source>
</evidence>
<evidence type="ECO:0000256" key="5">
    <source>
        <dbReference type="ARBA" id="ARBA00012448"/>
    </source>
</evidence>
<keyword evidence="14" id="KW-0378">Hydrolase</keyword>
<feature type="domain" description="Penicillin-binding protein transpeptidase" evidence="29">
    <location>
        <begin position="458"/>
        <end position="705"/>
    </location>
</feature>
<evidence type="ECO:0000256" key="8">
    <source>
        <dbReference type="ARBA" id="ARBA00022519"/>
    </source>
</evidence>
<keyword evidence="19 28" id="KW-0472">Membrane</keyword>
<evidence type="ECO:0000256" key="18">
    <source>
        <dbReference type="ARBA" id="ARBA00022989"/>
    </source>
</evidence>